<dbReference type="Pfam" id="PF13520">
    <property type="entry name" value="AA_permease_2"/>
    <property type="match status" value="1"/>
</dbReference>
<feature type="transmembrane region" description="Helical" evidence="6">
    <location>
        <begin position="281"/>
        <end position="300"/>
    </location>
</feature>
<evidence type="ECO:0000256" key="2">
    <source>
        <dbReference type="ARBA" id="ARBA00022475"/>
    </source>
</evidence>
<dbReference type="InterPro" id="IPR002293">
    <property type="entry name" value="AA/rel_permease1"/>
</dbReference>
<sequence>GSIAIIVIGLTYAELASALPFAGGEHAYTERAFGKTVSFICTWSIIFGYVSVVAFEAIALPVAVVYLFPEFKIAPLWVVAGYTVHASEVALGAGGAILITIINILGVRVAARVQSVVLILILLAGLVLLSGGATSMKAMHFDQPAWKGLAGVFSVIVMVPFLFVGFDVIPQSAEEINAPKREIGRALVQSIIFAVIFYLLIVFAVGLAPASEDGFDLAAADAAGAYWNSRIAAQFMVIAGIGGILTSWNAFLIGGSRAVFALARSGQLPAFLGKVHPNFGTPWPAILLIGILSVFAPMLGRNALVWIVNAGGFSIVVAYLFVAAAFLKLRRSEPLLERPYKTPGGVLTGVAALIFSIALLALYLPGSPAALQWPHEWGLLAGWFGLGLLFLVLASNKSEPKK</sequence>
<protein>
    <submittedName>
        <fullName evidence="7">Uncharacterized amino acid permease, GabP family</fullName>
    </submittedName>
</protein>
<dbReference type="AlphaFoldDB" id="A0A3B0SF86"/>
<keyword evidence="5 6" id="KW-0472">Membrane</keyword>
<evidence type="ECO:0000256" key="3">
    <source>
        <dbReference type="ARBA" id="ARBA00022692"/>
    </source>
</evidence>
<evidence type="ECO:0000256" key="6">
    <source>
        <dbReference type="SAM" id="Phobius"/>
    </source>
</evidence>
<organism evidence="7">
    <name type="scientific">hydrothermal vent metagenome</name>
    <dbReference type="NCBI Taxonomy" id="652676"/>
    <lineage>
        <taxon>unclassified sequences</taxon>
        <taxon>metagenomes</taxon>
        <taxon>ecological metagenomes</taxon>
    </lineage>
</organism>
<feature type="transmembrane region" description="Helical" evidence="6">
    <location>
        <begin position="40"/>
        <end position="69"/>
    </location>
</feature>
<reference evidence="7" key="1">
    <citation type="submission" date="2018-06" db="EMBL/GenBank/DDBJ databases">
        <authorList>
            <person name="Zhirakovskaya E."/>
        </authorList>
    </citation>
    <scope>NUCLEOTIDE SEQUENCE</scope>
</reference>
<feature type="transmembrane region" description="Helical" evidence="6">
    <location>
        <begin position="89"/>
        <end position="109"/>
    </location>
</feature>
<evidence type="ECO:0000256" key="5">
    <source>
        <dbReference type="ARBA" id="ARBA00023136"/>
    </source>
</evidence>
<evidence type="ECO:0000256" key="1">
    <source>
        <dbReference type="ARBA" id="ARBA00004651"/>
    </source>
</evidence>
<feature type="transmembrane region" description="Helical" evidence="6">
    <location>
        <begin position="306"/>
        <end position="326"/>
    </location>
</feature>
<name>A0A3B0SF86_9ZZZZ</name>
<feature type="transmembrane region" description="Helical" evidence="6">
    <location>
        <begin position="377"/>
        <end position="394"/>
    </location>
</feature>
<feature type="transmembrane region" description="Helical" evidence="6">
    <location>
        <begin position="116"/>
        <end position="136"/>
    </location>
</feature>
<comment type="subcellular location">
    <subcellularLocation>
        <location evidence="1">Cell membrane</location>
        <topology evidence="1">Multi-pass membrane protein</topology>
    </subcellularLocation>
</comment>
<feature type="transmembrane region" description="Helical" evidence="6">
    <location>
        <begin position="190"/>
        <end position="211"/>
    </location>
</feature>
<dbReference type="EMBL" id="UOEH01000371">
    <property type="protein sequence ID" value="VAW02753.1"/>
    <property type="molecule type" value="Genomic_DNA"/>
</dbReference>
<dbReference type="PIRSF" id="PIRSF006060">
    <property type="entry name" value="AA_transporter"/>
    <property type="match status" value="1"/>
</dbReference>
<keyword evidence="3 6" id="KW-0812">Transmembrane</keyword>
<dbReference type="Gene3D" id="1.20.1740.10">
    <property type="entry name" value="Amino acid/polyamine transporter I"/>
    <property type="match status" value="1"/>
</dbReference>
<dbReference type="InterPro" id="IPR050367">
    <property type="entry name" value="APC_superfamily"/>
</dbReference>
<evidence type="ECO:0000313" key="7">
    <source>
        <dbReference type="EMBL" id="VAW02753.1"/>
    </source>
</evidence>
<proteinExistence type="predicted"/>
<dbReference type="GO" id="GO:0022857">
    <property type="term" value="F:transmembrane transporter activity"/>
    <property type="evidence" value="ECO:0007669"/>
    <property type="project" value="InterPro"/>
</dbReference>
<keyword evidence="4 6" id="KW-1133">Transmembrane helix</keyword>
<keyword evidence="2" id="KW-1003">Cell membrane</keyword>
<gene>
    <name evidence="7" type="ORF">MNBD_ALPHA05-1835</name>
</gene>
<accession>A0A3B0SF86</accession>
<feature type="transmembrane region" description="Helical" evidence="6">
    <location>
        <begin position="346"/>
        <end position="365"/>
    </location>
</feature>
<dbReference type="PANTHER" id="PTHR42770">
    <property type="entry name" value="AMINO ACID TRANSPORTER-RELATED"/>
    <property type="match status" value="1"/>
</dbReference>
<dbReference type="PANTHER" id="PTHR42770:SF7">
    <property type="entry name" value="MEMBRANE PROTEIN"/>
    <property type="match status" value="1"/>
</dbReference>
<evidence type="ECO:0000256" key="4">
    <source>
        <dbReference type="ARBA" id="ARBA00022989"/>
    </source>
</evidence>
<feature type="non-terminal residue" evidence="7">
    <location>
        <position position="1"/>
    </location>
</feature>
<feature type="transmembrane region" description="Helical" evidence="6">
    <location>
        <begin position="148"/>
        <end position="169"/>
    </location>
</feature>
<dbReference type="GO" id="GO:0005886">
    <property type="term" value="C:plasma membrane"/>
    <property type="evidence" value="ECO:0007669"/>
    <property type="project" value="UniProtKB-SubCell"/>
</dbReference>
<feature type="transmembrane region" description="Helical" evidence="6">
    <location>
        <begin position="231"/>
        <end position="260"/>
    </location>
</feature>